<dbReference type="Proteomes" id="UP001341840">
    <property type="component" value="Unassembled WGS sequence"/>
</dbReference>
<sequence>MAKISVTRAIVIILIITIGVIICSCNGELFQKTIFAESLTPSDDTTIENAIRECVKGIEKNHKHNKYKQELIFDCIYLECLKHYQKHESKSMSSCIKEFVSKYRQGKI</sequence>
<proteinExistence type="predicted"/>
<feature type="transmembrane region" description="Helical" evidence="1">
    <location>
        <begin position="6"/>
        <end position="25"/>
    </location>
</feature>
<evidence type="ECO:0000313" key="2">
    <source>
        <dbReference type="EMBL" id="MED6221265.1"/>
    </source>
</evidence>
<comment type="caution">
    <text evidence="2">The sequence shown here is derived from an EMBL/GenBank/DDBJ whole genome shotgun (WGS) entry which is preliminary data.</text>
</comment>
<protein>
    <submittedName>
        <fullName evidence="2">Uncharacterized protein</fullName>
    </submittedName>
</protein>
<organism evidence="2 3">
    <name type="scientific">Stylosanthes scabra</name>
    <dbReference type="NCBI Taxonomy" id="79078"/>
    <lineage>
        <taxon>Eukaryota</taxon>
        <taxon>Viridiplantae</taxon>
        <taxon>Streptophyta</taxon>
        <taxon>Embryophyta</taxon>
        <taxon>Tracheophyta</taxon>
        <taxon>Spermatophyta</taxon>
        <taxon>Magnoliopsida</taxon>
        <taxon>eudicotyledons</taxon>
        <taxon>Gunneridae</taxon>
        <taxon>Pentapetalae</taxon>
        <taxon>rosids</taxon>
        <taxon>fabids</taxon>
        <taxon>Fabales</taxon>
        <taxon>Fabaceae</taxon>
        <taxon>Papilionoideae</taxon>
        <taxon>50 kb inversion clade</taxon>
        <taxon>dalbergioids sensu lato</taxon>
        <taxon>Dalbergieae</taxon>
        <taxon>Pterocarpus clade</taxon>
        <taxon>Stylosanthes</taxon>
    </lineage>
</organism>
<name>A0ABU6ZH27_9FABA</name>
<accession>A0ABU6ZH27</accession>
<evidence type="ECO:0000256" key="1">
    <source>
        <dbReference type="SAM" id="Phobius"/>
    </source>
</evidence>
<reference evidence="2 3" key="1">
    <citation type="journal article" date="2023" name="Plants (Basel)">
        <title>Bridging the Gap: Combining Genomics and Transcriptomics Approaches to Understand Stylosanthes scabra, an Orphan Legume from the Brazilian Caatinga.</title>
        <authorList>
            <person name="Ferreira-Neto J.R.C."/>
            <person name="da Silva M.D."/>
            <person name="Binneck E."/>
            <person name="de Melo N.F."/>
            <person name="da Silva R.H."/>
            <person name="de Melo A.L.T.M."/>
            <person name="Pandolfi V."/>
            <person name="Bustamante F.O."/>
            <person name="Brasileiro-Vidal A.C."/>
            <person name="Benko-Iseppon A.M."/>
        </authorList>
    </citation>
    <scope>NUCLEOTIDE SEQUENCE [LARGE SCALE GENOMIC DNA]</scope>
    <source>
        <tissue evidence="2">Leaves</tissue>
    </source>
</reference>
<keyword evidence="1" id="KW-1133">Transmembrane helix</keyword>
<evidence type="ECO:0000313" key="3">
    <source>
        <dbReference type="Proteomes" id="UP001341840"/>
    </source>
</evidence>
<keyword evidence="1" id="KW-0472">Membrane</keyword>
<dbReference type="EMBL" id="JASCZI010272246">
    <property type="protein sequence ID" value="MED6221265.1"/>
    <property type="molecule type" value="Genomic_DNA"/>
</dbReference>
<keyword evidence="3" id="KW-1185">Reference proteome</keyword>
<keyword evidence="1" id="KW-0812">Transmembrane</keyword>
<gene>
    <name evidence="2" type="ORF">PIB30_052763</name>
</gene>
<dbReference type="PROSITE" id="PS51257">
    <property type="entry name" value="PROKAR_LIPOPROTEIN"/>
    <property type="match status" value="1"/>
</dbReference>